<evidence type="ECO:0000256" key="2">
    <source>
        <dbReference type="ARBA" id="ARBA00007265"/>
    </source>
</evidence>
<evidence type="ECO:0000256" key="11">
    <source>
        <dbReference type="RuleBase" id="RU003953"/>
    </source>
</evidence>
<reference evidence="16" key="1">
    <citation type="submission" date="2021-02" db="EMBL/GenBank/DDBJ databases">
        <title>Metagenome analyses of Stigonema ocellatum DSM 106950, Chlorogloea purpurea SAG 13.99 and Gomphosphaeria aponina DSM 107014.</title>
        <authorList>
            <person name="Marter P."/>
            <person name="Huang S."/>
        </authorList>
    </citation>
    <scope>NUCLEOTIDE SEQUENCE</scope>
    <source>
        <strain evidence="16">JP213</strain>
    </source>
</reference>
<dbReference type="Pfam" id="PF12627">
    <property type="entry name" value="PolyA_pol_RNAbd"/>
    <property type="match status" value="1"/>
</dbReference>
<keyword evidence="12" id="KW-1133">Transmembrane helix</keyword>
<dbReference type="GO" id="GO:0000166">
    <property type="term" value="F:nucleotide binding"/>
    <property type="evidence" value="ECO:0007669"/>
    <property type="project" value="UniProtKB-KW"/>
</dbReference>
<evidence type="ECO:0000256" key="4">
    <source>
        <dbReference type="ARBA" id="ARBA00022679"/>
    </source>
</evidence>
<dbReference type="AlphaFoldDB" id="A0A941JSK8"/>
<dbReference type="InterPro" id="IPR032810">
    <property type="entry name" value="CCA-adding_enz_C"/>
</dbReference>
<evidence type="ECO:0000256" key="1">
    <source>
        <dbReference type="ARBA" id="ARBA00001946"/>
    </source>
</evidence>
<protein>
    <submittedName>
        <fullName evidence="16">CCA tRNA nucleotidyltransferase</fullName>
    </submittedName>
</protein>
<evidence type="ECO:0000313" key="16">
    <source>
        <dbReference type="EMBL" id="MBR8826962.1"/>
    </source>
</evidence>
<gene>
    <name evidence="16" type="ORF">DSM107014_03490</name>
</gene>
<sequence>MNLSPKNWPFSLDWLPQSAYLVGGTVRDALLNRKKENLDLDFVVPKLAIQTGQRIAKHYRAGFVILDEERKIARVVFNNATIDFAEQEGGSLEADLRRRDFTVNAIAYNPYTQEVMDPLQGLKDLEKSVIRMISKKNLEDDPLRLLRAYRLAAQLNFTIEPKTQSILRSLAPLITKVAAERVQAELKYLLTTPLGSKFTVAATEDKVLQKWFKNATKEKVQQLSKIDEAAVWMAEKWSEFSNKSGNWYELAKLATLVSEEVKTAELELINLKYSRSEIRAVTTAIKNLPILLKPGSMNLKEQYLFFYEVGNMLPILAVMAVAYGGGKEKIIPIINRYLDPNDQVAHPQPLITGNDLMTNLNLPPTPKIGKLLTDIQIARIEGKISTPEEAINLAKSLVH</sequence>
<dbReference type="InterPro" id="IPR050124">
    <property type="entry name" value="tRNA_CCA-adding_enzyme"/>
</dbReference>
<dbReference type="PANTHER" id="PTHR47545:SF2">
    <property type="entry name" value="CC-ADDING TRNA NUCLEOTIDYLTRANSFERASE"/>
    <property type="match status" value="1"/>
</dbReference>
<dbReference type="SUPFAM" id="SSF81301">
    <property type="entry name" value="Nucleotidyltransferase"/>
    <property type="match status" value="1"/>
</dbReference>
<dbReference type="Gene3D" id="1.10.3090.10">
    <property type="entry name" value="cca-adding enzyme, domain 2"/>
    <property type="match status" value="1"/>
</dbReference>
<dbReference type="GO" id="GO:0016779">
    <property type="term" value="F:nucleotidyltransferase activity"/>
    <property type="evidence" value="ECO:0007669"/>
    <property type="project" value="UniProtKB-KW"/>
</dbReference>
<name>A0A941JSK8_9CHRO</name>
<keyword evidence="9" id="KW-0460">Magnesium</keyword>
<feature type="transmembrane region" description="Helical" evidence="12">
    <location>
        <begin position="304"/>
        <end position="326"/>
    </location>
</feature>
<evidence type="ECO:0000256" key="12">
    <source>
        <dbReference type="SAM" id="Phobius"/>
    </source>
</evidence>
<dbReference type="GO" id="GO:0000049">
    <property type="term" value="F:tRNA binding"/>
    <property type="evidence" value="ECO:0007669"/>
    <property type="project" value="UniProtKB-KW"/>
</dbReference>
<comment type="cofactor">
    <cofactor evidence="1">
        <name>Mg(2+)</name>
        <dbReference type="ChEBI" id="CHEBI:18420"/>
    </cofactor>
</comment>
<dbReference type="InterPro" id="IPR032828">
    <property type="entry name" value="PolyA_RNA-bd"/>
</dbReference>
<feature type="domain" description="tRNA nucleotidyltransferase/poly(A) polymerase RNA and SrmB- binding" evidence="14">
    <location>
        <begin position="156"/>
        <end position="215"/>
    </location>
</feature>
<keyword evidence="12" id="KW-0812">Transmembrane</keyword>
<dbReference type="Gene3D" id="3.30.460.10">
    <property type="entry name" value="Beta Polymerase, domain 2"/>
    <property type="match status" value="1"/>
</dbReference>
<evidence type="ECO:0000259" key="14">
    <source>
        <dbReference type="Pfam" id="PF12627"/>
    </source>
</evidence>
<accession>A0A941JSK8</accession>
<dbReference type="CDD" id="cd05398">
    <property type="entry name" value="NT_ClassII-CCAase"/>
    <property type="match status" value="1"/>
</dbReference>
<keyword evidence="3" id="KW-0820">tRNA-binding</keyword>
<dbReference type="SUPFAM" id="SSF81891">
    <property type="entry name" value="Poly A polymerase C-terminal region-like"/>
    <property type="match status" value="1"/>
</dbReference>
<keyword evidence="8" id="KW-0547">Nucleotide-binding</keyword>
<evidence type="ECO:0000256" key="7">
    <source>
        <dbReference type="ARBA" id="ARBA00022723"/>
    </source>
</evidence>
<proteinExistence type="inferred from homology"/>
<evidence type="ECO:0000256" key="9">
    <source>
        <dbReference type="ARBA" id="ARBA00022842"/>
    </source>
</evidence>
<evidence type="ECO:0000256" key="10">
    <source>
        <dbReference type="ARBA" id="ARBA00022884"/>
    </source>
</evidence>
<dbReference type="PANTHER" id="PTHR47545">
    <property type="entry name" value="MULTIFUNCTIONAL CCA PROTEIN"/>
    <property type="match status" value="1"/>
</dbReference>
<keyword evidence="7" id="KW-0479">Metal-binding</keyword>
<dbReference type="GO" id="GO:0008033">
    <property type="term" value="P:tRNA processing"/>
    <property type="evidence" value="ECO:0007669"/>
    <property type="project" value="UniProtKB-KW"/>
</dbReference>
<evidence type="ECO:0000259" key="13">
    <source>
        <dbReference type="Pfam" id="PF01743"/>
    </source>
</evidence>
<dbReference type="Pfam" id="PF13735">
    <property type="entry name" value="tRNA_NucTran2_2"/>
    <property type="match status" value="1"/>
</dbReference>
<evidence type="ECO:0000256" key="8">
    <source>
        <dbReference type="ARBA" id="ARBA00022741"/>
    </source>
</evidence>
<dbReference type="Pfam" id="PF01743">
    <property type="entry name" value="PolyA_pol"/>
    <property type="match status" value="1"/>
</dbReference>
<keyword evidence="10 11" id="KW-0694">RNA-binding</keyword>
<keyword evidence="5" id="KW-0819">tRNA processing</keyword>
<evidence type="ECO:0000256" key="6">
    <source>
        <dbReference type="ARBA" id="ARBA00022695"/>
    </source>
</evidence>
<dbReference type="InterPro" id="IPR002646">
    <property type="entry name" value="PolA_pol_head_dom"/>
</dbReference>
<keyword evidence="6" id="KW-0548">Nucleotidyltransferase</keyword>
<dbReference type="Proteomes" id="UP000767446">
    <property type="component" value="Unassembled WGS sequence"/>
</dbReference>
<evidence type="ECO:0000259" key="15">
    <source>
        <dbReference type="Pfam" id="PF13735"/>
    </source>
</evidence>
<keyword evidence="4 11" id="KW-0808">Transferase</keyword>
<dbReference type="EMBL" id="JADQBC010000016">
    <property type="protein sequence ID" value="MBR8826962.1"/>
    <property type="molecule type" value="Genomic_DNA"/>
</dbReference>
<keyword evidence="12" id="KW-0472">Membrane</keyword>
<organism evidence="16 17">
    <name type="scientific">Gomphosphaeria aponina SAG 52.96 = DSM 107014</name>
    <dbReference type="NCBI Taxonomy" id="1521640"/>
    <lineage>
        <taxon>Bacteria</taxon>
        <taxon>Bacillati</taxon>
        <taxon>Cyanobacteriota</taxon>
        <taxon>Cyanophyceae</taxon>
        <taxon>Oscillatoriophycideae</taxon>
        <taxon>Chroococcales</taxon>
        <taxon>Gomphosphaeriaceae</taxon>
        <taxon>Gomphosphaeria</taxon>
    </lineage>
</organism>
<evidence type="ECO:0000256" key="3">
    <source>
        <dbReference type="ARBA" id="ARBA00022555"/>
    </source>
</evidence>
<feature type="domain" description="Poly A polymerase head" evidence="13">
    <location>
        <begin position="19"/>
        <end position="131"/>
    </location>
</feature>
<dbReference type="GO" id="GO:0046872">
    <property type="term" value="F:metal ion binding"/>
    <property type="evidence" value="ECO:0007669"/>
    <property type="project" value="UniProtKB-KW"/>
</dbReference>
<comment type="caution">
    <text evidence="16">The sequence shown here is derived from an EMBL/GenBank/DDBJ whole genome shotgun (WGS) entry which is preliminary data.</text>
</comment>
<dbReference type="InterPro" id="IPR043519">
    <property type="entry name" value="NT_sf"/>
</dbReference>
<evidence type="ECO:0000256" key="5">
    <source>
        <dbReference type="ARBA" id="ARBA00022694"/>
    </source>
</evidence>
<feature type="domain" description="CCA-adding enzyme C-terminal" evidence="15">
    <location>
        <begin position="251"/>
        <end position="391"/>
    </location>
</feature>
<evidence type="ECO:0000313" key="17">
    <source>
        <dbReference type="Proteomes" id="UP000767446"/>
    </source>
</evidence>
<comment type="similarity">
    <text evidence="2 11">Belongs to the tRNA nucleotidyltransferase/poly(A) polymerase family.</text>
</comment>